<dbReference type="AlphaFoldDB" id="A0A956RNZ4"/>
<organism evidence="2 3">
    <name type="scientific">Eiseniibacteriota bacterium</name>
    <dbReference type="NCBI Taxonomy" id="2212470"/>
    <lineage>
        <taxon>Bacteria</taxon>
        <taxon>Candidatus Eiseniibacteriota</taxon>
    </lineage>
</organism>
<dbReference type="EMBL" id="JAGQHR010000079">
    <property type="protein sequence ID" value="MCA9726882.1"/>
    <property type="molecule type" value="Genomic_DNA"/>
</dbReference>
<evidence type="ECO:0000313" key="3">
    <source>
        <dbReference type="Proteomes" id="UP000697710"/>
    </source>
</evidence>
<comment type="caution">
    <text evidence="2">The sequence shown here is derived from an EMBL/GenBank/DDBJ whole genome shotgun (WGS) entry which is preliminary data.</text>
</comment>
<evidence type="ECO:0000256" key="1">
    <source>
        <dbReference type="SAM" id="SignalP"/>
    </source>
</evidence>
<evidence type="ECO:0000313" key="2">
    <source>
        <dbReference type="EMBL" id="MCA9726882.1"/>
    </source>
</evidence>
<dbReference type="PROSITE" id="PS51257">
    <property type="entry name" value="PROKAR_LIPOPROTEIN"/>
    <property type="match status" value="1"/>
</dbReference>
<gene>
    <name evidence="2" type="ORF">KC729_04305</name>
</gene>
<proteinExistence type="predicted"/>
<reference evidence="2" key="2">
    <citation type="journal article" date="2021" name="Microbiome">
        <title>Successional dynamics and alternative stable states in a saline activated sludge microbial community over 9 years.</title>
        <authorList>
            <person name="Wang Y."/>
            <person name="Ye J."/>
            <person name="Ju F."/>
            <person name="Liu L."/>
            <person name="Boyd J.A."/>
            <person name="Deng Y."/>
            <person name="Parks D.H."/>
            <person name="Jiang X."/>
            <person name="Yin X."/>
            <person name="Woodcroft B.J."/>
            <person name="Tyson G.W."/>
            <person name="Hugenholtz P."/>
            <person name="Polz M.F."/>
            <person name="Zhang T."/>
        </authorList>
    </citation>
    <scope>NUCLEOTIDE SEQUENCE</scope>
    <source>
        <strain evidence="2">HKST-UBA01</strain>
    </source>
</reference>
<accession>A0A956RNZ4</accession>
<feature type="non-terminal residue" evidence="2">
    <location>
        <position position="231"/>
    </location>
</feature>
<dbReference type="Proteomes" id="UP000697710">
    <property type="component" value="Unassembled WGS sequence"/>
</dbReference>
<sequence>MRETIFWTAACLALAMSAGCSGDTTGPDTEEKIAVFANLYVGQTVTGESSVLVSRVLPILDPYDPDQAAIDDAVVTLRREAAEPETLAAAGRGHYVTDALRIEPRMTYHLEVAIPGRPLIMATTTTPDTLGLLSEPRTVPETMRHAAIPDSFPIVLDSPEPSQILLVDVYCEEAWEDARYLEPFAGHDKPDDSREYGGDNGEPRHIFAYMRYEDLEHFETHRIINFYDAMM</sequence>
<feature type="signal peptide" evidence="1">
    <location>
        <begin position="1"/>
        <end position="22"/>
    </location>
</feature>
<feature type="chain" id="PRO_5037165486" evidence="1">
    <location>
        <begin position="23"/>
        <end position="231"/>
    </location>
</feature>
<reference evidence="2" key="1">
    <citation type="submission" date="2020-04" db="EMBL/GenBank/DDBJ databases">
        <authorList>
            <person name="Zhang T."/>
        </authorList>
    </citation>
    <scope>NUCLEOTIDE SEQUENCE</scope>
    <source>
        <strain evidence="2">HKST-UBA01</strain>
    </source>
</reference>
<name>A0A956RNZ4_UNCEI</name>
<keyword evidence="1" id="KW-0732">Signal</keyword>
<protein>
    <submittedName>
        <fullName evidence="2">DUF4249 family protein</fullName>
    </submittedName>
</protein>